<organism evidence="2 3">
    <name type="scientific">Triparma laevis f. longispina</name>
    <dbReference type="NCBI Taxonomy" id="1714387"/>
    <lineage>
        <taxon>Eukaryota</taxon>
        <taxon>Sar</taxon>
        <taxon>Stramenopiles</taxon>
        <taxon>Ochrophyta</taxon>
        <taxon>Bolidophyceae</taxon>
        <taxon>Parmales</taxon>
        <taxon>Triparmaceae</taxon>
        <taxon>Triparma</taxon>
    </lineage>
</organism>
<dbReference type="AlphaFoldDB" id="A0A9W7FU94"/>
<gene>
    <name evidence="2" type="ORF">TrLO_g4472</name>
</gene>
<reference evidence="3" key="1">
    <citation type="journal article" date="2023" name="Commun. Biol.">
        <title>Genome analysis of Parmales, the sister group of diatoms, reveals the evolutionary specialization of diatoms from phago-mixotrophs to photoautotrophs.</title>
        <authorList>
            <person name="Ban H."/>
            <person name="Sato S."/>
            <person name="Yoshikawa S."/>
            <person name="Yamada K."/>
            <person name="Nakamura Y."/>
            <person name="Ichinomiya M."/>
            <person name="Sato N."/>
            <person name="Blanc-Mathieu R."/>
            <person name="Endo H."/>
            <person name="Kuwata A."/>
            <person name="Ogata H."/>
        </authorList>
    </citation>
    <scope>NUCLEOTIDE SEQUENCE [LARGE SCALE GENOMIC DNA]</scope>
    <source>
        <strain evidence="3">NIES 3700</strain>
    </source>
</reference>
<dbReference type="OrthoDB" id="10326827at2759"/>
<evidence type="ECO:0000256" key="1">
    <source>
        <dbReference type="SAM" id="MobiDB-lite"/>
    </source>
</evidence>
<keyword evidence="3" id="KW-1185">Reference proteome</keyword>
<accession>A0A9W7FU94</accession>
<evidence type="ECO:0000313" key="3">
    <source>
        <dbReference type="Proteomes" id="UP001165122"/>
    </source>
</evidence>
<dbReference type="Proteomes" id="UP001165122">
    <property type="component" value="Unassembled WGS sequence"/>
</dbReference>
<evidence type="ECO:0000313" key="2">
    <source>
        <dbReference type="EMBL" id="GMI18053.1"/>
    </source>
</evidence>
<name>A0A9W7FU94_9STRA</name>
<feature type="compositionally biased region" description="Acidic residues" evidence="1">
    <location>
        <begin position="1"/>
        <end position="21"/>
    </location>
</feature>
<dbReference type="EMBL" id="BRXW01000318">
    <property type="protein sequence ID" value="GMI18053.1"/>
    <property type="molecule type" value="Genomic_DNA"/>
</dbReference>
<feature type="region of interest" description="Disordered" evidence="1">
    <location>
        <begin position="1"/>
        <end position="54"/>
    </location>
</feature>
<protein>
    <submittedName>
        <fullName evidence="2">Uncharacterized protein</fullName>
    </submittedName>
</protein>
<feature type="compositionally biased region" description="Low complexity" evidence="1">
    <location>
        <begin position="31"/>
        <end position="40"/>
    </location>
</feature>
<proteinExistence type="predicted"/>
<comment type="caution">
    <text evidence="2">The sequence shown here is derived from an EMBL/GenBank/DDBJ whole genome shotgun (WGS) entry which is preliminary data.</text>
</comment>
<sequence>MSEPDEPDEPNTTPVEEDLPPPEEAPKKKPAMAPLHHGALPPAPNPGRTLSSTVDFPSRYPDDWGTVLGDILSGAGSMYKTDPTCTTFHKEIKSHKSAEILIKEKSFPDGDNINPPIMFQLIPNKGLIINYRIFLSRPLGDLTGCSAAEFAEAAKTNYDNLPHSQRPTHCSSNLIYYNKKALGGDHMWGNYECRRVMGSERLEGWPSVEIGAVEGPSGLLWQGGDGFEMKIIQDLDTAKWVVKDGEWEGVELTFETDGRDNVIALKIDGELYVKRQPPQNPPHPSNWATTTGNMNCEGHISGDVDFTATQSHHPHIRDIVSAEKFIEDRSGILNPPVVWSVDDKGLHIYWRRYCMIGGKKAENIAKHLPKGKTNVYYAKKHEEGDDIFGRYVVDKDQIIASPEPFMKNSWTLRDGKTAKRRFCDGGEVLRNKKGEIEGYKYDDKVYQKVSGFEMEEDEPKKGCCVVT</sequence>